<feature type="domain" description="Cytochrome c-type biogenesis protein H Ig-like" evidence="7">
    <location>
        <begin position="310"/>
        <end position="413"/>
    </location>
</feature>
<dbReference type="InterPro" id="IPR056412">
    <property type="entry name" value="Ig_CycH"/>
</dbReference>
<evidence type="ECO:0000259" key="8">
    <source>
        <dbReference type="Pfam" id="PF23914"/>
    </source>
</evidence>
<comment type="subcellular location">
    <subcellularLocation>
        <location evidence="1">Cell envelope</location>
    </subcellularLocation>
</comment>
<organism evidence="9 10">
    <name type="scientific">Saccharophagus degradans</name>
    <dbReference type="NCBI Taxonomy" id="86304"/>
    <lineage>
        <taxon>Bacteria</taxon>
        <taxon>Pseudomonadati</taxon>
        <taxon>Pseudomonadota</taxon>
        <taxon>Gammaproteobacteria</taxon>
        <taxon>Cellvibrionales</taxon>
        <taxon>Cellvibrionaceae</taxon>
        <taxon>Saccharophagus</taxon>
    </lineage>
</organism>
<dbReference type="Gene3D" id="1.25.40.10">
    <property type="entry name" value="Tetratricopeptide repeat domain"/>
    <property type="match status" value="1"/>
</dbReference>
<dbReference type="AlphaFoldDB" id="A0AAW7X116"/>
<dbReference type="GO" id="GO:0017004">
    <property type="term" value="P:cytochrome complex assembly"/>
    <property type="evidence" value="ECO:0007669"/>
    <property type="project" value="UniProtKB-KW"/>
</dbReference>
<evidence type="ECO:0000256" key="2">
    <source>
        <dbReference type="ARBA" id="ARBA00022737"/>
    </source>
</evidence>
<evidence type="ECO:0000256" key="1">
    <source>
        <dbReference type="ARBA" id="ARBA00004196"/>
    </source>
</evidence>
<dbReference type="InterPro" id="IPR056413">
    <property type="entry name" value="TPR_CcmH_CycH"/>
</dbReference>
<feature type="repeat" description="TPR" evidence="5">
    <location>
        <begin position="162"/>
        <end position="195"/>
    </location>
</feature>
<dbReference type="GO" id="GO:0005886">
    <property type="term" value="C:plasma membrane"/>
    <property type="evidence" value="ECO:0007669"/>
    <property type="project" value="TreeGrafter"/>
</dbReference>
<keyword evidence="3" id="KW-0201">Cytochrome c-type biogenesis</keyword>
<dbReference type="PANTHER" id="PTHR47870:SF4">
    <property type="entry name" value="CYTOCHROME C-TYPE BIOGENESIS PROTEIN CYCH"/>
    <property type="match status" value="1"/>
</dbReference>
<evidence type="ECO:0000256" key="4">
    <source>
        <dbReference type="ARBA" id="ARBA00022803"/>
    </source>
</evidence>
<dbReference type="Pfam" id="PF23892">
    <property type="entry name" value="Ig_CycH"/>
    <property type="match status" value="1"/>
</dbReference>
<dbReference type="InterPro" id="IPR019734">
    <property type="entry name" value="TPR_rpt"/>
</dbReference>
<evidence type="ECO:0000313" key="10">
    <source>
        <dbReference type="Proteomes" id="UP001169760"/>
    </source>
</evidence>
<protein>
    <submittedName>
        <fullName evidence="9">C-type cytochrome biogenesis protein CcmI</fullName>
    </submittedName>
</protein>
<dbReference type="GO" id="GO:0030313">
    <property type="term" value="C:cell envelope"/>
    <property type="evidence" value="ECO:0007669"/>
    <property type="project" value="UniProtKB-SubCell"/>
</dbReference>
<proteinExistence type="predicted"/>
<accession>A0AAW7X116</accession>
<dbReference type="InterPro" id="IPR051263">
    <property type="entry name" value="C-type_cytochrome_biogenesis"/>
</dbReference>
<sequence length="418" mass="45886">MAFWQVFLLFSALAAVFILWPAIRNQVSRKSQLATGQQDAINESVFEDHLADVDASEQRGELEAKEAESLKRDLENTLIMENKVDPLQEQPLVTNWRSRLPVISLVVAVPVLAIAIYAKQGAMADWEIYEQMGAAQNQSSKEEADKLYQSLLQRTAEAPENTQSWYLLATLAVRKGEYEEAVRAFKKVLQQQPEAAHVMAELANALFLQAGNSITPAVRDYTEQALALEPRNSDALGLAGIAAYQEGEFQKAIDYWQLALGTFHPDSPSTEAISQAIAQAQLALELSPKAEKSSKTSDAKPAKSLTKVAMQVSLGKSVEVDPSWTVFIYARAWQGPRMPLAIQKVTVDQLPIKVELTEEMSMAQGMTLSSFSQVELVARVSQAGSAVPQSGDWEATFGPITPAEQKEPAVLVISEQIP</sequence>
<keyword evidence="6" id="KW-1133">Transmembrane helix</keyword>
<feature type="domain" description="Cytochrome c-type biogenesis protein H TPR" evidence="8">
    <location>
        <begin position="133"/>
        <end position="268"/>
    </location>
</feature>
<evidence type="ECO:0000256" key="6">
    <source>
        <dbReference type="SAM" id="Phobius"/>
    </source>
</evidence>
<evidence type="ECO:0000259" key="7">
    <source>
        <dbReference type="Pfam" id="PF23892"/>
    </source>
</evidence>
<evidence type="ECO:0000256" key="5">
    <source>
        <dbReference type="PROSITE-ProRule" id="PRU00339"/>
    </source>
</evidence>
<dbReference type="PROSITE" id="PS50293">
    <property type="entry name" value="TPR_REGION"/>
    <property type="match status" value="1"/>
</dbReference>
<dbReference type="Pfam" id="PF23914">
    <property type="entry name" value="TPR_CcmH_CycH"/>
    <property type="match status" value="1"/>
</dbReference>
<dbReference type="SMART" id="SM00028">
    <property type="entry name" value="TPR"/>
    <property type="match status" value="2"/>
</dbReference>
<feature type="transmembrane region" description="Helical" evidence="6">
    <location>
        <begin position="6"/>
        <end position="23"/>
    </location>
</feature>
<evidence type="ECO:0000256" key="3">
    <source>
        <dbReference type="ARBA" id="ARBA00022748"/>
    </source>
</evidence>
<keyword evidence="6" id="KW-0472">Membrane</keyword>
<keyword evidence="2" id="KW-0677">Repeat</keyword>
<dbReference type="Proteomes" id="UP001169760">
    <property type="component" value="Unassembled WGS sequence"/>
</dbReference>
<gene>
    <name evidence="9" type="primary">ccmI</name>
    <name evidence="9" type="ORF">Q4521_02365</name>
</gene>
<dbReference type="PANTHER" id="PTHR47870">
    <property type="entry name" value="CYTOCHROME C-TYPE BIOGENESIS PROTEIN CCMH"/>
    <property type="match status" value="1"/>
</dbReference>
<dbReference type="PROSITE" id="PS50005">
    <property type="entry name" value="TPR"/>
    <property type="match status" value="1"/>
</dbReference>
<reference evidence="9" key="1">
    <citation type="submission" date="2023-07" db="EMBL/GenBank/DDBJ databases">
        <title>Genome content predicts the carbon catabolic preferences of heterotrophic bacteria.</title>
        <authorList>
            <person name="Gralka M."/>
        </authorList>
    </citation>
    <scope>NUCLEOTIDE SEQUENCE</scope>
    <source>
        <strain evidence="9">I3M17_2</strain>
    </source>
</reference>
<dbReference type="InterPro" id="IPR011990">
    <property type="entry name" value="TPR-like_helical_dom_sf"/>
</dbReference>
<dbReference type="NCBIfam" id="TIGR03142">
    <property type="entry name" value="cytochro_ccmI"/>
    <property type="match status" value="1"/>
</dbReference>
<dbReference type="InterPro" id="IPR017560">
    <property type="entry name" value="Cyt_c_biogenesis_CcmI"/>
</dbReference>
<dbReference type="SUPFAM" id="SSF48452">
    <property type="entry name" value="TPR-like"/>
    <property type="match status" value="1"/>
</dbReference>
<dbReference type="EMBL" id="JAUOPB010000001">
    <property type="protein sequence ID" value="MDO6421308.1"/>
    <property type="molecule type" value="Genomic_DNA"/>
</dbReference>
<keyword evidence="4 5" id="KW-0802">TPR repeat</keyword>
<evidence type="ECO:0000313" key="9">
    <source>
        <dbReference type="EMBL" id="MDO6421308.1"/>
    </source>
</evidence>
<dbReference type="RefSeq" id="WP_303490663.1">
    <property type="nucleotide sequence ID" value="NZ_JAUOPB010000001.1"/>
</dbReference>
<name>A0AAW7X116_9GAMM</name>
<comment type="caution">
    <text evidence="9">The sequence shown here is derived from an EMBL/GenBank/DDBJ whole genome shotgun (WGS) entry which is preliminary data.</text>
</comment>
<keyword evidence="6" id="KW-0812">Transmembrane</keyword>
<feature type="transmembrane region" description="Helical" evidence="6">
    <location>
        <begin position="100"/>
        <end position="118"/>
    </location>
</feature>